<feature type="compositionally biased region" description="Polar residues" evidence="1">
    <location>
        <begin position="380"/>
        <end position="392"/>
    </location>
</feature>
<feature type="compositionally biased region" description="Low complexity" evidence="1">
    <location>
        <begin position="256"/>
        <end position="269"/>
    </location>
</feature>
<feature type="region of interest" description="Disordered" evidence="1">
    <location>
        <begin position="380"/>
        <end position="483"/>
    </location>
</feature>
<dbReference type="STRING" id="62324.A0A182RZT5"/>
<accession>A0A182RZT5</accession>
<evidence type="ECO:0000313" key="2">
    <source>
        <dbReference type="EnsemblMetazoa" id="AFUN011817-PA"/>
    </source>
</evidence>
<feature type="compositionally biased region" description="Polar residues" evidence="1">
    <location>
        <begin position="64"/>
        <end position="84"/>
    </location>
</feature>
<organism evidence="2">
    <name type="scientific">Anopheles funestus</name>
    <name type="common">African malaria mosquito</name>
    <dbReference type="NCBI Taxonomy" id="62324"/>
    <lineage>
        <taxon>Eukaryota</taxon>
        <taxon>Metazoa</taxon>
        <taxon>Ecdysozoa</taxon>
        <taxon>Arthropoda</taxon>
        <taxon>Hexapoda</taxon>
        <taxon>Insecta</taxon>
        <taxon>Pterygota</taxon>
        <taxon>Neoptera</taxon>
        <taxon>Endopterygota</taxon>
        <taxon>Diptera</taxon>
        <taxon>Nematocera</taxon>
        <taxon>Culicoidea</taxon>
        <taxon>Culicidae</taxon>
        <taxon>Anophelinae</taxon>
        <taxon>Anopheles</taxon>
    </lineage>
</organism>
<dbReference type="EnsemblMetazoa" id="AFUN011817-RA">
    <property type="protein sequence ID" value="AFUN011817-PA"/>
    <property type="gene ID" value="AFUN011817"/>
</dbReference>
<feature type="compositionally biased region" description="Low complexity" evidence="1">
    <location>
        <begin position="164"/>
        <end position="182"/>
    </location>
</feature>
<dbReference type="AlphaFoldDB" id="A0A182RZT5"/>
<feature type="compositionally biased region" description="Polar residues" evidence="1">
    <location>
        <begin position="401"/>
        <end position="439"/>
    </location>
</feature>
<dbReference type="VEuPathDB" id="VectorBase:AFUN011817"/>
<evidence type="ECO:0000256" key="1">
    <source>
        <dbReference type="SAM" id="MobiDB-lite"/>
    </source>
</evidence>
<feature type="region of interest" description="Disordered" evidence="1">
    <location>
        <begin position="64"/>
        <end position="275"/>
    </location>
</feature>
<proteinExistence type="predicted"/>
<name>A0A182RZT5_ANOFN</name>
<feature type="compositionally biased region" description="Polar residues" evidence="1">
    <location>
        <begin position="137"/>
        <end position="146"/>
    </location>
</feature>
<protein>
    <submittedName>
        <fullName evidence="2">Uncharacterized protein</fullName>
    </submittedName>
</protein>
<dbReference type="VEuPathDB" id="VectorBase:AFUN2_005748"/>
<feature type="compositionally biased region" description="Low complexity" evidence="1">
    <location>
        <begin position="197"/>
        <end position="239"/>
    </location>
</feature>
<feature type="compositionally biased region" description="Low complexity" evidence="1">
    <location>
        <begin position="91"/>
        <end position="108"/>
    </location>
</feature>
<feature type="compositionally biased region" description="Basic residues" evidence="1">
    <location>
        <begin position="241"/>
        <end position="255"/>
    </location>
</feature>
<sequence length="530" mass="53824">MGTGLQNGSASSGASSGESTSSRFNRSWTDFTTKLGATTKPILAASTTSLTSSLLDAGGRALQASLSKSRRSITPSKEQQQSSIGMDVLPNSAGSSSSSSNNSGNSGATKDRTKSPSSISETESKCAKNGPFGVKTAPSSASTSDLTGVLESNSTTSKQHHHTSSCSSSSLSSSSSASSSSSVAATEEPTAEDRHISSTVSLSLSSPSSSSSSSSSASSSSSSSASTTSSSSSSPSPTSKQQHHHHHHQPQHNHQSKQQSATTTATTKTNVKKTKSLPVSYESVVVSLASVFAATSTLSRTGTTTTTYTSQKPTAEVTTSTVVTSATVATPATKDVVPSVQISTKEIPSKLRTGPSIGTNGKQLVGVSNGTGTTKAAVVASNNKQQESSVTSVKPGGDKTNLFSGATGSTDSGGKENSSSGNIISQEKLTSGNGNAQVESSLQHQHQQQLSQTKKFSKTPGRERKPNQSKKGTNGKGASAGGAQHYKGTALQFNTPAQQQHKSTTLGTILQNASVPGTVVECCCCCYGLG</sequence>
<feature type="compositionally biased region" description="Low complexity" evidence="1">
    <location>
        <begin position="440"/>
        <end position="452"/>
    </location>
</feature>
<feature type="region of interest" description="Disordered" evidence="1">
    <location>
        <begin position="1"/>
        <end position="25"/>
    </location>
</feature>
<feature type="compositionally biased region" description="Low complexity" evidence="1">
    <location>
        <begin position="8"/>
        <end position="22"/>
    </location>
</feature>
<reference evidence="2" key="1">
    <citation type="submission" date="2020-05" db="UniProtKB">
        <authorList>
            <consortium name="EnsemblMetazoa"/>
        </authorList>
    </citation>
    <scope>IDENTIFICATION</scope>
    <source>
        <strain evidence="2">FUMOZ</strain>
    </source>
</reference>